<dbReference type="Gene3D" id="3.20.20.70">
    <property type="entry name" value="Aldolase class I"/>
    <property type="match status" value="1"/>
</dbReference>
<dbReference type="OrthoDB" id="5288237at2"/>
<dbReference type="EMBL" id="FQ312005">
    <property type="protein sequence ID" value="CBW27572.1"/>
    <property type="molecule type" value="Genomic_DNA"/>
</dbReference>
<proteinExistence type="inferred from homology"/>
<gene>
    <name evidence="5" type="ordered locus">BMS_2796</name>
</gene>
<dbReference type="InterPro" id="IPR027283">
    <property type="entry name" value="YerD"/>
</dbReference>
<dbReference type="InterPro" id="IPR024188">
    <property type="entry name" value="GltB"/>
</dbReference>
<feature type="transmembrane region" description="Helical" evidence="3">
    <location>
        <begin position="5"/>
        <end position="22"/>
    </location>
</feature>
<dbReference type="SUPFAM" id="SSF51395">
    <property type="entry name" value="FMN-linked oxidoreductases"/>
    <property type="match status" value="1"/>
</dbReference>
<evidence type="ECO:0000313" key="5">
    <source>
        <dbReference type="EMBL" id="CBW27572.1"/>
    </source>
</evidence>
<dbReference type="PIRSF" id="PIRSF006429">
    <property type="entry name" value="GOGAT_lg_2"/>
    <property type="match status" value="1"/>
</dbReference>
<evidence type="ECO:0000256" key="2">
    <source>
        <dbReference type="PIRNR" id="PIRNR006429"/>
    </source>
</evidence>
<dbReference type="PIRSF" id="PIRSF500060">
    <property type="entry name" value="UCP500060"/>
    <property type="match status" value="1"/>
</dbReference>
<dbReference type="KEGG" id="bmx:BMS_2796"/>
<dbReference type="Pfam" id="PF01645">
    <property type="entry name" value="Glu_synthase"/>
    <property type="match status" value="1"/>
</dbReference>
<comment type="similarity">
    <text evidence="1 2">Belongs to the glutamate synthase family.</text>
</comment>
<dbReference type="GO" id="GO:0006537">
    <property type="term" value="P:glutamate biosynthetic process"/>
    <property type="evidence" value="ECO:0007669"/>
    <property type="project" value="InterPro"/>
</dbReference>
<dbReference type="Proteomes" id="UP000008963">
    <property type="component" value="Chromosome"/>
</dbReference>
<dbReference type="CDD" id="cd02808">
    <property type="entry name" value="GltS_FMN"/>
    <property type="match status" value="1"/>
</dbReference>
<dbReference type="eggNOG" id="COG0069">
    <property type="taxonomic scope" value="Bacteria"/>
</dbReference>
<dbReference type="GO" id="GO:0015930">
    <property type="term" value="F:glutamate synthase activity"/>
    <property type="evidence" value="ECO:0007669"/>
    <property type="project" value="InterPro"/>
</dbReference>
<keyword evidence="6" id="KW-1185">Reference proteome</keyword>
<evidence type="ECO:0000259" key="4">
    <source>
        <dbReference type="Pfam" id="PF01645"/>
    </source>
</evidence>
<feature type="domain" description="Glutamate synthase" evidence="4">
    <location>
        <begin position="151"/>
        <end position="471"/>
    </location>
</feature>
<dbReference type="InterPro" id="IPR013785">
    <property type="entry name" value="Aldolase_TIM"/>
</dbReference>
<dbReference type="PATRIC" id="fig|862908.3.peg.2673"/>
<evidence type="ECO:0000256" key="1">
    <source>
        <dbReference type="ARBA" id="ARBA00009716"/>
    </source>
</evidence>
<keyword evidence="3" id="KW-0472">Membrane</keyword>
<dbReference type="STRING" id="862908.BMS_2796"/>
<dbReference type="AlphaFoldDB" id="E1WY17"/>
<dbReference type="InterPro" id="IPR002932">
    <property type="entry name" value="Glu_synthdom"/>
</dbReference>
<reference evidence="6" key="1">
    <citation type="journal article" date="2013" name="ISME J.">
        <title>A small predatory core genome in the divergent marine Bacteriovorax marinus SJ and the terrestrial Bdellovibrio bacteriovorus.</title>
        <authorList>
            <person name="Crossman L.C."/>
            <person name="Chen H."/>
            <person name="Cerdeno-Tarraga A.M."/>
            <person name="Brooks K."/>
            <person name="Quail M.A."/>
            <person name="Pineiro S.A."/>
            <person name="Hobley L."/>
            <person name="Sockett R.E."/>
            <person name="Bentley S.D."/>
            <person name="Parkhill J."/>
            <person name="Williams H.N."/>
            <person name="Stine O.C."/>
        </authorList>
    </citation>
    <scope>NUCLEOTIDE SEQUENCE [LARGE SCALE GENOMIC DNA]</scope>
    <source>
        <strain evidence="6">ATCC BAA-682 / DSM 15412 / SJ</strain>
    </source>
</reference>
<dbReference type="HOGENOM" id="CLU_026563_1_0_7"/>
<dbReference type="PANTHER" id="PTHR43819">
    <property type="entry name" value="ARCHAEAL-TYPE GLUTAMATE SYNTHASE [NADPH]"/>
    <property type="match status" value="1"/>
</dbReference>
<dbReference type="RefSeq" id="WP_014245346.1">
    <property type="nucleotide sequence ID" value="NC_016620.1"/>
</dbReference>
<dbReference type="PANTHER" id="PTHR43819:SF1">
    <property type="entry name" value="ARCHAEAL-TYPE GLUTAMATE SYNTHASE [NADPH]"/>
    <property type="match status" value="1"/>
</dbReference>
<evidence type="ECO:0000256" key="3">
    <source>
        <dbReference type="SAM" id="Phobius"/>
    </source>
</evidence>
<name>E1WY17_HALMS</name>
<organism evidence="5 6">
    <name type="scientific">Halobacteriovorax marinus (strain ATCC BAA-682 / DSM 15412 / SJ)</name>
    <name type="common">Bacteriovorax marinus</name>
    <dbReference type="NCBI Taxonomy" id="862908"/>
    <lineage>
        <taxon>Bacteria</taxon>
        <taxon>Pseudomonadati</taxon>
        <taxon>Bdellovibrionota</taxon>
        <taxon>Bacteriovoracia</taxon>
        <taxon>Bacteriovoracales</taxon>
        <taxon>Halobacteriovoraceae</taxon>
        <taxon>Halobacteriovorax</taxon>
    </lineage>
</organism>
<sequence length="507" mass="56518">MRKWFIVYCIVTVPLASYFIYLHPWWSLSLILLLPSWLVGLYDLTQTRHTIKKNYPLFGRLRYVMEELRPKVYQYFVESDTDGTPINRINRSVVYQRAKRVLRTKPFGTQVDVYEPGYEWINHSMYPLSDHEVPLENLRVEIGSKHCQQKYNASILNISAMSYGSLSGNAVEALNRGASLGGFAQNTGEGSISDYHLKHGGHIIWQIGTGYFGARDHDGNFSDELFSKNAKRESVKMIEIKLSQGAKPGHGGILPAKKNTPEIARIRGVKPYTAVISPPGHTEFNNSEGLIKFIQRLRDLSGGKPIGIKLCFGKLHEFEDLCIKMKEMDNYPDYIVVDGGEGGTGAAPLEFSDSLGTPMTEGLVLVSNLLNKYGLKDQIKLIVSGKIITGFHIVRALSLGADACYSARAMMLALGCIQALICNTNKCPAGIATQDKSLSWGLDVQNKGTRINNFHQETVHSVREILGSAGVDHPSKLSRADIFRRVSPTKVKSLEEIYPHQRTALTN</sequence>
<keyword evidence="3" id="KW-0812">Transmembrane</keyword>
<keyword evidence="3" id="KW-1133">Transmembrane helix</keyword>
<protein>
    <submittedName>
        <fullName evidence="5">Membrane protein</fullName>
    </submittedName>
</protein>
<evidence type="ECO:0000313" key="6">
    <source>
        <dbReference type="Proteomes" id="UP000008963"/>
    </source>
</evidence>
<accession>E1WY17</accession>